<comment type="caution">
    <text evidence="1">The sequence shown here is derived from an EMBL/GenBank/DDBJ whole genome shotgun (WGS) entry which is preliminary data.</text>
</comment>
<accession>A0ACC0WGT3</accession>
<dbReference type="Proteomes" id="UP001163321">
    <property type="component" value="Chromosome 13"/>
</dbReference>
<gene>
    <name evidence="1" type="ORF">PsorP6_012811</name>
</gene>
<proteinExistence type="predicted"/>
<name>A0ACC0WGT3_9STRA</name>
<sequence length="189" mass="21158">MSGASNTSQLHKQIVSAKFCDQMHELTDTLNATRCNFIRCIKPNPTMSPGIFDHGYVVDQLRCSGMLATCELLKVGLPTRVGYEEICRIYKPVLPPSVTPMFDAYNDPPSLSTGQVEVYGVLHVDTGRHSGRLRSESGAGAAEMMFDVREQWRHSKRKRQVNVALNSSDFYSHEYAGSGVSRCWRLLQN</sequence>
<evidence type="ECO:0000313" key="2">
    <source>
        <dbReference type="Proteomes" id="UP001163321"/>
    </source>
</evidence>
<dbReference type="EMBL" id="CM047592">
    <property type="protein sequence ID" value="KAI9918070.1"/>
    <property type="molecule type" value="Genomic_DNA"/>
</dbReference>
<keyword evidence="2" id="KW-1185">Reference proteome</keyword>
<reference evidence="1 2" key="1">
    <citation type="journal article" date="2022" name="bioRxiv">
        <title>The genome of the oomycete Peronosclerospora sorghi, a cosmopolitan pathogen of maize and sorghum, is inflated with dispersed pseudogenes.</title>
        <authorList>
            <person name="Fletcher K."/>
            <person name="Martin F."/>
            <person name="Isakeit T."/>
            <person name="Cavanaugh K."/>
            <person name="Magill C."/>
            <person name="Michelmore R."/>
        </authorList>
    </citation>
    <scope>NUCLEOTIDE SEQUENCE [LARGE SCALE GENOMIC DNA]</scope>
    <source>
        <strain evidence="1">P6</strain>
    </source>
</reference>
<evidence type="ECO:0000313" key="1">
    <source>
        <dbReference type="EMBL" id="KAI9918070.1"/>
    </source>
</evidence>
<organism evidence="1 2">
    <name type="scientific">Peronosclerospora sorghi</name>
    <dbReference type="NCBI Taxonomy" id="230839"/>
    <lineage>
        <taxon>Eukaryota</taxon>
        <taxon>Sar</taxon>
        <taxon>Stramenopiles</taxon>
        <taxon>Oomycota</taxon>
        <taxon>Peronosporomycetes</taxon>
        <taxon>Peronosporales</taxon>
        <taxon>Peronosporaceae</taxon>
        <taxon>Peronosclerospora</taxon>
    </lineage>
</organism>
<protein>
    <submittedName>
        <fullName evidence="1">Uncharacterized protein</fullName>
    </submittedName>
</protein>